<evidence type="ECO:0000313" key="7">
    <source>
        <dbReference type="Proteomes" id="UP001199424"/>
    </source>
</evidence>
<reference evidence="6" key="1">
    <citation type="submission" date="2021-10" db="EMBL/GenBank/DDBJ databases">
        <title>Anaerobic single-cell dispensing facilitates the cultivation of human gut bacteria.</title>
        <authorList>
            <person name="Afrizal A."/>
        </authorList>
    </citation>
    <scope>NUCLEOTIDE SEQUENCE</scope>
    <source>
        <strain evidence="6">CLA-AA-H250</strain>
    </source>
</reference>
<keyword evidence="3 4" id="KW-0067">ATP-binding</keyword>
<comment type="catalytic activity">
    <reaction evidence="5">
        <text>(6S)-5-formyl-5,6,7,8-tetrahydrofolate + ATP = (6R)-5,10-methenyltetrahydrofolate + ADP + phosphate</text>
        <dbReference type="Rhea" id="RHEA:10488"/>
        <dbReference type="ChEBI" id="CHEBI:30616"/>
        <dbReference type="ChEBI" id="CHEBI:43474"/>
        <dbReference type="ChEBI" id="CHEBI:57455"/>
        <dbReference type="ChEBI" id="CHEBI:57457"/>
        <dbReference type="ChEBI" id="CHEBI:456216"/>
        <dbReference type="EC" id="6.3.3.2"/>
    </reaction>
</comment>
<comment type="caution">
    <text evidence="6">The sequence shown here is derived from an EMBL/GenBank/DDBJ whole genome shotgun (WGS) entry which is preliminary data.</text>
</comment>
<comment type="cofactor">
    <cofactor evidence="5">
        <name>Mg(2+)</name>
        <dbReference type="ChEBI" id="CHEBI:18420"/>
    </cofactor>
</comment>
<gene>
    <name evidence="6" type="ORF">LKD31_01495</name>
</gene>
<dbReference type="SUPFAM" id="SSF100950">
    <property type="entry name" value="NagB/RpiA/CoA transferase-like"/>
    <property type="match status" value="1"/>
</dbReference>
<dbReference type="Gene3D" id="3.40.50.10420">
    <property type="entry name" value="NagB/RpiA/CoA transferase-like"/>
    <property type="match status" value="1"/>
</dbReference>
<keyword evidence="7" id="KW-1185">Reference proteome</keyword>
<dbReference type="GO" id="GO:0046872">
    <property type="term" value="F:metal ion binding"/>
    <property type="evidence" value="ECO:0007669"/>
    <property type="project" value="UniProtKB-KW"/>
</dbReference>
<evidence type="ECO:0000256" key="3">
    <source>
        <dbReference type="ARBA" id="ARBA00022840"/>
    </source>
</evidence>
<dbReference type="PIRSF" id="PIRSF006806">
    <property type="entry name" value="FTHF_cligase"/>
    <property type="match status" value="1"/>
</dbReference>
<organism evidence="6 7">
    <name type="scientific">Hominenteromicrobium mulieris</name>
    <dbReference type="NCBI Taxonomy" id="2885357"/>
    <lineage>
        <taxon>Bacteria</taxon>
        <taxon>Bacillati</taxon>
        <taxon>Bacillota</taxon>
        <taxon>Clostridia</taxon>
        <taxon>Eubacteriales</taxon>
        <taxon>Oscillospiraceae</taxon>
        <taxon>Hominenteromicrobium</taxon>
    </lineage>
</organism>
<dbReference type="PANTHER" id="PTHR23407:SF1">
    <property type="entry name" value="5-FORMYLTETRAHYDROFOLATE CYCLO-LIGASE"/>
    <property type="match status" value="1"/>
</dbReference>
<dbReference type="AlphaFoldDB" id="A0AAE3DES6"/>
<feature type="binding site" evidence="4">
    <location>
        <begin position="7"/>
        <end position="11"/>
    </location>
    <ligand>
        <name>ATP</name>
        <dbReference type="ChEBI" id="CHEBI:30616"/>
    </ligand>
</feature>
<dbReference type="GO" id="GO:0030272">
    <property type="term" value="F:5-formyltetrahydrofolate cyclo-ligase activity"/>
    <property type="evidence" value="ECO:0007669"/>
    <property type="project" value="UniProtKB-EC"/>
</dbReference>
<keyword evidence="6" id="KW-0436">Ligase</keyword>
<dbReference type="GO" id="GO:0009396">
    <property type="term" value="P:folic acid-containing compound biosynthetic process"/>
    <property type="evidence" value="ECO:0007669"/>
    <property type="project" value="TreeGrafter"/>
</dbReference>
<evidence type="ECO:0000313" key="6">
    <source>
        <dbReference type="EMBL" id="MCC2135691.1"/>
    </source>
</evidence>
<protein>
    <recommendedName>
        <fullName evidence="5">5-formyltetrahydrofolate cyclo-ligase</fullName>
        <ecNumber evidence="5">6.3.3.2</ecNumber>
    </recommendedName>
</protein>
<dbReference type="NCBIfam" id="TIGR02727">
    <property type="entry name" value="MTHFS_bact"/>
    <property type="match status" value="1"/>
</dbReference>
<dbReference type="RefSeq" id="WP_308448316.1">
    <property type="nucleotide sequence ID" value="NZ_JAJEQC010000001.1"/>
</dbReference>
<dbReference type="Pfam" id="PF01812">
    <property type="entry name" value="5-FTHF_cyc-lig"/>
    <property type="match status" value="1"/>
</dbReference>
<evidence type="ECO:0000256" key="1">
    <source>
        <dbReference type="ARBA" id="ARBA00010638"/>
    </source>
</evidence>
<accession>A0AAE3DES6</accession>
<dbReference type="Proteomes" id="UP001199424">
    <property type="component" value="Unassembled WGS sequence"/>
</dbReference>
<evidence type="ECO:0000256" key="2">
    <source>
        <dbReference type="ARBA" id="ARBA00022741"/>
    </source>
</evidence>
<dbReference type="PANTHER" id="PTHR23407">
    <property type="entry name" value="ATPASE INHIBITOR/5-FORMYLTETRAHYDROFOLATE CYCLO-LIGASE"/>
    <property type="match status" value="1"/>
</dbReference>
<dbReference type="GO" id="GO:0035999">
    <property type="term" value="P:tetrahydrofolate interconversion"/>
    <property type="evidence" value="ECO:0007669"/>
    <property type="project" value="TreeGrafter"/>
</dbReference>
<dbReference type="EC" id="6.3.3.2" evidence="5"/>
<feature type="binding site" evidence="4">
    <location>
        <position position="56"/>
    </location>
    <ligand>
        <name>substrate</name>
    </ligand>
</feature>
<dbReference type="EMBL" id="JAJEQC010000001">
    <property type="protein sequence ID" value="MCC2135691.1"/>
    <property type="molecule type" value="Genomic_DNA"/>
</dbReference>
<feature type="binding site" evidence="4">
    <location>
        <position position="51"/>
    </location>
    <ligand>
        <name>substrate</name>
    </ligand>
</feature>
<evidence type="ECO:0000256" key="4">
    <source>
        <dbReference type="PIRSR" id="PIRSR006806-1"/>
    </source>
</evidence>
<comment type="similarity">
    <text evidence="1 5">Belongs to the 5-formyltetrahydrofolate cyclo-ligase family.</text>
</comment>
<evidence type="ECO:0000256" key="5">
    <source>
        <dbReference type="RuleBase" id="RU361279"/>
    </source>
</evidence>
<feature type="binding site" evidence="4">
    <location>
        <begin position="133"/>
        <end position="141"/>
    </location>
    <ligand>
        <name>ATP</name>
        <dbReference type="ChEBI" id="CHEBI:30616"/>
    </ligand>
</feature>
<dbReference type="InterPro" id="IPR037171">
    <property type="entry name" value="NagB/RpiA_transferase-like"/>
</dbReference>
<keyword evidence="5" id="KW-0479">Metal-binding</keyword>
<dbReference type="InterPro" id="IPR024185">
    <property type="entry name" value="FTHF_cligase-like_sf"/>
</dbReference>
<keyword evidence="2 4" id="KW-0547">Nucleotide-binding</keyword>
<dbReference type="InterPro" id="IPR002698">
    <property type="entry name" value="FTHF_cligase"/>
</dbReference>
<dbReference type="GO" id="GO:0005524">
    <property type="term" value="F:ATP binding"/>
    <property type="evidence" value="ECO:0007669"/>
    <property type="project" value="UniProtKB-KW"/>
</dbReference>
<keyword evidence="5" id="KW-0460">Magnesium</keyword>
<proteinExistence type="inferred from homology"/>
<sequence length="193" mass="21571">MTDTTEKNALRRKMCAARKACTDRATRDNCLLQRLMALSVYQKASCVLSYVSFGTEADTLRILDRVLADGKALYVPKCVPNTNRMVFYRISALRDLSPGAYGILEPKEAEVYQDEASALCLVPGLAFSANGARLGYGKGYYDTFFAQHPVLKLGLCYDFQLVPQVPTQPHDVRMDGILTDKRLVLTADEERME</sequence>
<name>A0AAE3DES6_9FIRM</name>